<protein>
    <recommendedName>
        <fullName evidence="2">SPRY domain-containing protein</fullName>
    </recommendedName>
</protein>
<dbReference type="AlphaFoldDB" id="A0A9W9A5E3"/>
<gene>
    <name evidence="3" type="ORF">C8J55DRAFT_519108</name>
</gene>
<dbReference type="PANTHER" id="PTHR12864">
    <property type="entry name" value="RAN BINDING PROTEIN 9-RELATED"/>
    <property type="match status" value="1"/>
</dbReference>
<proteinExistence type="predicted"/>
<feature type="domain" description="SPRY" evidence="2">
    <location>
        <begin position="146"/>
        <end position="292"/>
    </location>
</feature>
<dbReference type="Gene3D" id="2.60.120.920">
    <property type="match status" value="1"/>
</dbReference>
<name>A0A9W9A5E3_9AGAR</name>
<sequence length="332" mass="37574">MSMNFFKNLKSHKLTNNHTQDVRGSRPDSDSLPPEWAPAPEASYTHGHYNEATDQEFQDGISFCLEHPLHPASLVPSRFVDRIKLEGAKVWGLEIPQDRFRFSGRVNNIPPDSKGQNMVHVTTEKHCKDYCLLSNLPIVAGLYDTSGREGVYYEVIIHEMNPPRTFLAIGTSCRPYPTFRLPGWNRQSTGWHLDDLRKFFEDSDGGRDFTDDGEKLSLPWNPKNRSEQYIPLGSTIGCGYIFQTGSIFFTFNGLRLPNAFDGAHLPRRERDVFAAIGVSGKTRFDVNFGGEPFRWMPGNTWQWRVERLVASLHAIDDSSTSGGGDDLPAYSR</sequence>
<organism evidence="3 4">
    <name type="scientific">Lentinula lateritia</name>
    <dbReference type="NCBI Taxonomy" id="40482"/>
    <lineage>
        <taxon>Eukaryota</taxon>
        <taxon>Fungi</taxon>
        <taxon>Dikarya</taxon>
        <taxon>Basidiomycota</taxon>
        <taxon>Agaricomycotina</taxon>
        <taxon>Agaricomycetes</taxon>
        <taxon>Agaricomycetidae</taxon>
        <taxon>Agaricales</taxon>
        <taxon>Marasmiineae</taxon>
        <taxon>Omphalotaceae</taxon>
        <taxon>Lentinula</taxon>
    </lineage>
</organism>
<feature type="region of interest" description="Disordered" evidence="1">
    <location>
        <begin position="14"/>
        <end position="45"/>
    </location>
</feature>
<evidence type="ECO:0000259" key="2">
    <source>
        <dbReference type="SMART" id="SM00449"/>
    </source>
</evidence>
<dbReference type="InterPro" id="IPR043136">
    <property type="entry name" value="B30.2/SPRY_sf"/>
</dbReference>
<evidence type="ECO:0000313" key="3">
    <source>
        <dbReference type="EMBL" id="KAJ4473297.1"/>
    </source>
</evidence>
<dbReference type="InterPro" id="IPR050618">
    <property type="entry name" value="Ubq-SigPath_Reg"/>
</dbReference>
<dbReference type="Pfam" id="PF00622">
    <property type="entry name" value="SPRY"/>
    <property type="match status" value="1"/>
</dbReference>
<dbReference type="InterPro" id="IPR013320">
    <property type="entry name" value="ConA-like_dom_sf"/>
</dbReference>
<dbReference type="SMART" id="SM00449">
    <property type="entry name" value="SPRY"/>
    <property type="match status" value="1"/>
</dbReference>
<reference evidence="3" key="2">
    <citation type="journal article" date="2023" name="Proc. Natl. Acad. Sci. U.S.A.">
        <title>A global phylogenomic analysis of the shiitake genus Lentinula.</title>
        <authorList>
            <person name="Sierra-Patev S."/>
            <person name="Min B."/>
            <person name="Naranjo-Ortiz M."/>
            <person name="Looney B."/>
            <person name="Konkel Z."/>
            <person name="Slot J.C."/>
            <person name="Sakamoto Y."/>
            <person name="Steenwyk J.L."/>
            <person name="Rokas A."/>
            <person name="Carro J."/>
            <person name="Camarero S."/>
            <person name="Ferreira P."/>
            <person name="Molpeceres G."/>
            <person name="Ruiz-Duenas F.J."/>
            <person name="Serrano A."/>
            <person name="Henrissat B."/>
            <person name="Drula E."/>
            <person name="Hughes K.W."/>
            <person name="Mata J.L."/>
            <person name="Ishikawa N.K."/>
            <person name="Vargas-Isla R."/>
            <person name="Ushijima S."/>
            <person name="Smith C.A."/>
            <person name="Donoghue J."/>
            <person name="Ahrendt S."/>
            <person name="Andreopoulos W."/>
            <person name="He G."/>
            <person name="LaButti K."/>
            <person name="Lipzen A."/>
            <person name="Ng V."/>
            <person name="Riley R."/>
            <person name="Sandor L."/>
            <person name="Barry K."/>
            <person name="Martinez A.T."/>
            <person name="Xiao Y."/>
            <person name="Gibbons J.G."/>
            <person name="Terashima K."/>
            <person name="Grigoriev I.V."/>
            <person name="Hibbett D."/>
        </authorList>
    </citation>
    <scope>NUCLEOTIDE SEQUENCE</scope>
    <source>
        <strain evidence="3">Sp2 HRB7682 ss15</strain>
    </source>
</reference>
<accession>A0A9W9A5E3</accession>
<dbReference type="InterPro" id="IPR003877">
    <property type="entry name" value="SPRY_dom"/>
</dbReference>
<comment type="caution">
    <text evidence="3">The sequence shown here is derived from an EMBL/GenBank/DDBJ whole genome shotgun (WGS) entry which is preliminary data.</text>
</comment>
<dbReference type="Proteomes" id="UP001150238">
    <property type="component" value="Unassembled WGS sequence"/>
</dbReference>
<feature type="compositionally biased region" description="Basic and acidic residues" evidence="1">
    <location>
        <begin position="20"/>
        <end position="29"/>
    </location>
</feature>
<evidence type="ECO:0000313" key="4">
    <source>
        <dbReference type="Proteomes" id="UP001150238"/>
    </source>
</evidence>
<reference evidence="3" key="1">
    <citation type="submission" date="2022-08" db="EMBL/GenBank/DDBJ databases">
        <authorList>
            <consortium name="DOE Joint Genome Institute"/>
            <person name="Min B."/>
            <person name="Riley R."/>
            <person name="Sierra-Patev S."/>
            <person name="Naranjo-Ortiz M."/>
            <person name="Looney B."/>
            <person name="Konkel Z."/>
            <person name="Slot J.C."/>
            <person name="Sakamoto Y."/>
            <person name="Steenwyk J.L."/>
            <person name="Rokas A."/>
            <person name="Carro J."/>
            <person name="Camarero S."/>
            <person name="Ferreira P."/>
            <person name="Molpeceres G."/>
            <person name="Ruiz-Duenas F.J."/>
            <person name="Serrano A."/>
            <person name="Henrissat B."/>
            <person name="Drula E."/>
            <person name="Hughes K.W."/>
            <person name="Mata J.L."/>
            <person name="Ishikawa N.K."/>
            <person name="Vargas-Isla R."/>
            <person name="Ushijima S."/>
            <person name="Smith C.A."/>
            <person name="Ahrendt S."/>
            <person name="Andreopoulos W."/>
            <person name="He G."/>
            <person name="Labutti K."/>
            <person name="Lipzen A."/>
            <person name="Ng V."/>
            <person name="Sandor L."/>
            <person name="Barry K."/>
            <person name="Martinez A.T."/>
            <person name="Xiao Y."/>
            <person name="Gibbons J.G."/>
            <person name="Terashima K."/>
            <person name="Hibbett D.S."/>
            <person name="Grigoriev I.V."/>
        </authorList>
    </citation>
    <scope>NUCLEOTIDE SEQUENCE</scope>
    <source>
        <strain evidence="3">Sp2 HRB7682 ss15</strain>
    </source>
</reference>
<evidence type="ECO:0000256" key="1">
    <source>
        <dbReference type="SAM" id="MobiDB-lite"/>
    </source>
</evidence>
<dbReference type="SUPFAM" id="SSF49899">
    <property type="entry name" value="Concanavalin A-like lectins/glucanases"/>
    <property type="match status" value="1"/>
</dbReference>
<dbReference type="EMBL" id="JANVFS010000025">
    <property type="protein sequence ID" value="KAJ4473297.1"/>
    <property type="molecule type" value="Genomic_DNA"/>
</dbReference>